<proteinExistence type="predicted"/>
<dbReference type="Proteomes" id="UP000054821">
    <property type="component" value="Unassembled WGS sequence"/>
</dbReference>
<dbReference type="RefSeq" id="XP_024405983.1">
    <property type="nucleotide sequence ID" value="XM_024549278.1"/>
</dbReference>
<dbReference type="AlphaFoldDB" id="A0A2P4ZSV4"/>
<dbReference type="GeneID" id="36347471"/>
<accession>A0A2P4ZSV4</accession>
<sequence length="166" mass="17468">MALSSAQESSRTLHSIDYTEGDSVDVICDNLQNSSGFPSRLEILGDLNSSQFATELSTTHEIPVLGADTETGTTYLFTFRRMPGNAGVSVDYRVAENGTSQTNTAAGARATSANNAMGGPRVEHNNAEAGANQTNLAAGVGASACYNRARDRNTVQTNKASMCQIL</sequence>
<keyword evidence="2" id="KW-1185">Reference proteome</keyword>
<protein>
    <submittedName>
        <fullName evidence="1">Uncharacterized protein</fullName>
    </submittedName>
</protein>
<evidence type="ECO:0000313" key="1">
    <source>
        <dbReference type="EMBL" id="PON27380.1"/>
    </source>
</evidence>
<evidence type="ECO:0000313" key="2">
    <source>
        <dbReference type="Proteomes" id="UP000054821"/>
    </source>
</evidence>
<comment type="caution">
    <text evidence="1">The sequence shown here is derived from an EMBL/GenBank/DDBJ whole genome shotgun (WGS) entry which is preliminary data.</text>
</comment>
<dbReference type="EMBL" id="JPDN02000010">
    <property type="protein sequence ID" value="PON27380.1"/>
    <property type="molecule type" value="Genomic_DNA"/>
</dbReference>
<name>A0A2P4ZSV4_9HYPO</name>
<organism evidence="1 2">
    <name type="scientific">Trichoderma gamsii</name>
    <dbReference type="NCBI Taxonomy" id="398673"/>
    <lineage>
        <taxon>Eukaryota</taxon>
        <taxon>Fungi</taxon>
        <taxon>Dikarya</taxon>
        <taxon>Ascomycota</taxon>
        <taxon>Pezizomycotina</taxon>
        <taxon>Sordariomycetes</taxon>
        <taxon>Hypocreomycetidae</taxon>
        <taxon>Hypocreales</taxon>
        <taxon>Hypocreaceae</taxon>
        <taxon>Trichoderma</taxon>
    </lineage>
</organism>
<gene>
    <name evidence="1" type="ORF">TGAM01_v203761</name>
</gene>
<reference evidence="1 2" key="1">
    <citation type="journal article" date="2016" name="Genome Announc.">
        <title>Draft Whole-Genome Sequence of Trichoderma gamsii T6085, a Promising Biocontrol Agent of Fusarium Head Blight on Wheat.</title>
        <authorList>
            <person name="Baroncelli R."/>
            <person name="Zapparata A."/>
            <person name="Piaggeschi G."/>
            <person name="Sarrocco S."/>
            <person name="Vannacci G."/>
        </authorList>
    </citation>
    <scope>NUCLEOTIDE SEQUENCE [LARGE SCALE GENOMIC DNA]</scope>
    <source>
        <strain evidence="1 2">T6085</strain>
    </source>
</reference>